<feature type="compositionally biased region" description="Basic and acidic residues" evidence="1">
    <location>
        <begin position="556"/>
        <end position="567"/>
    </location>
</feature>
<protein>
    <recommendedName>
        <fullName evidence="4">Myb-like domain-containing protein</fullName>
    </recommendedName>
</protein>
<feature type="compositionally biased region" description="Polar residues" evidence="1">
    <location>
        <begin position="18"/>
        <end position="45"/>
    </location>
</feature>
<keyword evidence="3" id="KW-1185">Reference proteome</keyword>
<dbReference type="Gene3D" id="1.10.10.60">
    <property type="entry name" value="Homeodomain-like"/>
    <property type="match status" value="1"/>
</dbReference>
<sequence length="1332" mass="149818">MKKSTKSSTNYRIRRSAGSINPTTPNSGKTRKFPSTVNVPKSGSTIPINTIDDIYDSFNTSTTKRRIRISGLTKEFQKIQKAQKLKEKLSPQPSPEHLLPDTSLSTKKYKTRSKSFTSQNTPPDTNKYSTKSKNPSSQNTSQKSKLNSQKTSKQETNSTITESKNIQTTPNNKMTASSKKLHFDQSPELSADKSAQIETPKLKNIHSNSSQKKHISQEYVHTNQASQLENDSYESMPPPAQNQYYQQDFDSNADSTNQSYNNLSQQQNSTYDNQNITNNTDIDEHLISQMLNNAQENNFSISIDKSQLLEASKFANSTINASNNKPKNNPYTIPSESLDSTINEQDINQLGTTVYLITKRLTDLRSIHGKHSENNWYRLVAYDHRLSCLFQTFHGIIRLIDKETIFIDEYTPIIRTSPIENISNSTSDSPFISKPNLIRKANLVSLFGCVLVPHLFFEFSAGMDKENRKVTNLISALFSKNFDPSHSADSEKLSIHLEDIKNTSNPPTFREEYLDNNYTQANLNREIPPSKEYEDDDVFQEFENSLPNSQPPKSDYSQEVHSNHDDYYQSESEDGLFLDISQSSKKELTGAGVNDGRSNSVNANDTNTDSQVPESSQQEKRSHIENYLRNYAGAIYACENSIFFLFYDQSIEPINLFKELLTQVAISKCIQYNGDDMEDWVNSIFGQGIDLIKNFITNNIDHLSAGNYHQPINYPEIIKIYESIFNIQKDNILRNKIDDLPSLYPLDNFERLVLSFVENRLLDSFLKNVEPVWTEIKYSSILNPQQIPIQDIHTSIASASPMPQVSKVLPVVSSSVFRSGSLLPKPSTNVSNEFFRAPPKADALSNIDKINMLMAKANEELPMPVTASLIADSELKPAPKVQKEKLKSRNLALGASVHFESDNSEFEAFSDGEHESNENSESEKKPDADIITMDEMLGSDITTKAIIAQNNHSHYLMPGMFTNDDSADEDYKESEESDIGSSNSFDPLQSAMKKANLLSDKYKNKTPPKPKRQPPAGKARRLGKRVLSEPSEGESEEELRTKTVSKDGSASKRVPKKQKVSYKSSEKISSPVYSKVKSVDKSIEKDGLYYTRNDSQTELNISSRRSSHETKLLQISEDAVSANKGDKDNNSGAGPSAIVSKIKKTDKKLLVFNGSEISAETEENQIGEQSIGQDENAINKGKTTPAKQISSTSHQQGQRKTKKLASEFSKNLDEDDENVRASISTKFRVPLSPTSKDRLSVICTSLKPKGEKDMNRRKNWTKPEVECLDRCISYFGGPFWSKMLSYHGKNGTYSEILSQRNQGQLKDKARNIVKVLNKNGVDLGPYHFISKD</sequence>
<dbReference type="GO" id="GO:0003691">
    <property type="term" value="F:double-stranded telomeric DNA binding"/>
    <property type="evidence" value="ECO:0007669"/>
    <property type="project" value="TreeGrafter"/>
</dbReference>
<feature type="compositionally biased region" description="Acidic residues" evidence="1">
    <location>
        <begin position="965"/>
        <end position="978"/>
    </location>
</feature>
<dbReference type="PANTHER" id="PTHR47807:SF1">
    <property type="entry name" value="PROTEIN TBF1"/>
    <property type="match status" value="1"/>
</dbReference>
<feature type="region of interest" description="Disordered" evidence="1">
    <location>
        <begin position="83"/>
        <end position="215"/>
    </location>
</feature>
<feature type="compositionally biased region" description="Basic and acidic residues" evidence="1">
    <location>
        <begin position="911"/>
        <end position="928"/>
    </location>
</feature>
<dbReference type="InterPro" id="IPR052833">
    <property type="entry name" value="Telomeric_DNA-bd_trans-reg"/>
</dbReference>
<feature type="region of interest" description="Disordered" evidence="1">
    <location>
        <begin position="543"/>
        <end position="568"/>
    </location>
</feature>
<feature type="compositionally biased region" description="Polar residues" evidence="1">
    <location>
        <begin position="241"/>
        <end position="254"/>
    </location>
</feature>
<feature type="region of interest" description="Disordered" evidence="1">
    <location>
        <begin position="229"/>
        <end position="277"/>
    </location>
</feature>
<accession>A0A2U1JFD4</accession>
<name>A0A2U1JFD4_SMIAN</name>
<feature type="region of interest" description="Disordered" evidence="1">
    <location>
        <begin position="904"/>
        <end position="928"/>
    </location>
</feature>
<feature type="compositionally biased region" description="Basic and acidic residues" evidence="1">
    <location>
        <begin position="1077"/>
        <end position="1087"/>
    </location>
</feature>
<evidence type="ECO:0000313" key="2">
    <source>
        <dbReference type="EMBL" id="PWA03714.1"/>
    </source>
</evidence>
<evidence type="ECO:0000313" key="3">
    <source>
        <dbReference type="Proteomes" id="UP000245591"/>
    </source>
</evidence>
<feature type="compositionally biased region" description="Polar residues" evidence="1">
    <location>
        <begin position="1061"/>
        <end position="1072"/>
    </location>
</feature>
<dbReference type="PANTHER" id="PTHR47807">
    <property type="entry name" value="PROTEIN TBF1"/>
    <property type="match status" value="1"/>
</dbReference>
<feature type="region of interest" description="Disordered" evidence="1">
    <location>
        <begin position="999"/>
        <end position="1139"/>
    </location>
</feature>
<proteinExistence type="predicted"/>
<organism evidence="2 3">
    <name type="scientific">Smittium angustum</name>
    <dbReference type="NCBI Taxonomy" id="133377"/>
    <lineage>
        <taxon>Eukaryota</taxon>
        <taxon>Fungi</taxon>
        <taxon>Fungi incertae sedis</taxon>
        <taxon>Zoopagomycota</taxon>
        <taxon>Kickxellomycotina</taxon>
        <taxon>Harpellomycetes</taxon>
        <taxon>Harpellales</taxon>
        <taxon>Legeriomycetaceae</taxon>
        <taxon>Smittium</taxon>
    </lineage>
</organism>
<feature type="region of interest" description="Disordered" evidence="1">
    <location>
        <begin position="588"/>
        <end position="621"/>
    </location>
</feature>
<feature type="region of interest" description="Disordered" evidence="1">
    <location>
        <begin position="1"/>
        <end position="45"/>
    </location>
</feature>
<feature type="compositionally biased region" description="Polar residues" evidence="1">
    <location>
        <begin position="1181"/>
        <end position="1196"/>
    </location>
</feature>
<dbReference type="EMBL" id="MBFU01000007">
    <property type="protein sequence ID" value="PWA03714.1"/>
    <property type="molecule type" value="Genomic_DNA"/>
</dbReference>
<feature type="compositionally biased region" description="Polar residues" evidence="1">
    <location>
        <begin position="1092"/>
        <end position="1104"/>
    </location>
</feature>
<feature type="compositionally biased region" description="Polar residues" evidence="1">
    <location>
        <begin position="596"/>
        <end position="616"/>
    </location>
</feature>
<comment type="caution">
    <text evidence="2">The sequence shown here is derived from an EMBL/GenBank/DDBJ whole genome shotgun (WGS) entry which is preliminary data.</text>
</comment>
<feature type="compositionally biased region" description="Polar residues" evidence="1">
    <location>
        <begin position="114"/>
        <end position="178"/>
    </location>
</feature>
<feature type="compositionally biased region" description="Polar residues" evidence="1">
    <location>
        <begin position="1"/>
        <end position="11"/>
    </location>
</feature>
<dbReference type="Proteomes" id="UP000245591">
    <property type="component" value="Unassembled WGS sequence"/>
</dbReference>
<feature type="region of interest" description="Disordered" evidence="1">
    <location>
        <begin position="1160"/>
        <end position="1205"/>
    </location>
</feature>
<reference evidence="2 3" key="1">
    <citation type="journal article" date="2018" name="MBio">
        <title>Comparative Genomics Reveals the Core Gene Toolbox for the Fungus-Insect Symbiosis.</title>
        <authorList>
            <person name="Wang Y."/>
            <person name="Stata M."/>
            <person name="Wang W."/>
            <person name="Stajich J.E."/>
            <person name="White M.M."/>
            <person name="Moncalvo J.M."/>
        </authorList>
    </citation>
    <scope>NUCLEOTIDE SEQUENCE [LARGE SCALE GENOMIC DNA]</scope>
    <source>
        <strain evidence="2 3">AUS-126-30</strain>
    </source>
</reference>
<evidence type="ECO:0008006" key="4">
    <source>
        <dbReference type="Google" id="ProtNLM"/>
    </source>
</evidence>
<gene>
    <name evidence="2" type="ORF">BB558_000128</name>
</gene>
<dbReference type="GO" id="GO:0010833">
    <property type="term" value="P:telomere maintenance via telomere lengthening"/>
    <property type="evidence" value="ECO:0007669"/>
    <property type="project" value="TreeGrafter"/>
</dbReference>
<feature type="compositionally biased region" description="Basic residues" evidence="1">
    <location>
        <begin position="1004"/>
        <end position="1024"/>
    </location>
</feature>
<evidence type="ECO:0000256" key="1">
    <source>
        <dbReference type="SAM" id="MobiDB-lite"/>
    </source>
</evidence>
<feature type="region of interest" description="Disordered" evidence="1">
    <location>
        <begin position="959"/>
        <end position="987"/>
    </location>
</feature>
<feature type="compositionally biased region" description="Low complexity" evidence="1">
    <location>
        <begin position="255"/>
        <end position="277"/>
    </location>
</feature>
<feature type="compositionally biased region" description="Polar residues" evidence="1">
    <location>
        <begin position="543"/>
        <end position="555"/>
    </location>
</feature>